<sequence>LEDDSLLDGLVVTGTDITDSQFGPAGSVNQVTGNPSISPRAFDAGVEIGTPGSAQDNIPVTEFIISHSSTELTLDLFLGQNFGIRTQNGKLEGIASEGMDSSEDSMSAVEDEMSDVAGGDNSESGDEEISDTADGMMSDMSDMSDMGHIIGTASGQFSGPAESDSEAVINLTSVNGGIENQFEWGAAVEGSFSNIVQFDGSDFGATVGESFKIGQLFYQNGTTQQNFNGDFGFSLNLDIEGTDNDPGSFDFFFNILNTQNTTGDAVLDGDRLQFATGGLSPQTFALNGKTFTVELSGFSTDGGATIQGGFDSPEESFAIANLYGRIVTIPDEAAELFEPLSDEAVDEITAGDGVFVGGDETGEGAVAGSVIIQDEASLNIQWSISTSAALAAEEDNAFEVPEGTPVDLDTLGINEANGSEADDSINGSEDNDIIMSEEGDDAIDGESGNDVLVGQSGDDEVEGGSGVDYVNGNEGDDVVMGEDGDDIVRGGKGDDIVQGGEGDDAVAGDLGFDLLIGGGGSDTFILRAELDVQLQTSLSADIIADFEMGLDRIAITSSTVITFEVGDFNLDGTNDVGIKLENNAFIGYVLGMDDITQVEESIVEVPDADFAG</sequence>
<keyword evidence="3" id="KW-0964">Secreted</keyword>
<dbReference type="GO" id="GO:0005576">
    <property type="term" value="C:extracellular region"/>
    <property type="evidence" value="ECO:0007669"/>
    <property type="project" value="UniProtKB-SubCell"/>
</dbReference>
<dbReference type="GO" id="GO:0005509">
    <property type="term" value="F:calcium ion binding"/>
    <property type="evidence" value="ECO:0007669"/>
    <property type="project" value="InterPro"/>
</dbReference>
<evidence type="ECO:0000256" key="5">
    <source>
        <dbReference type="ARBA" id="ARBA00022737"/>
    </source>
</evidence>
<keyword evidence="10" id="KW-1185">Reference proteome</keyword>
<dbReference type="InterPro" id="IPR050557">
    <property type="entry name" value="RTX_toxin/Mannuronan_C5-epim"/>
</dbReference>
<organism evidence="9 10">
    <name type="scientific">Zarconia navalis LEGE 11467</name>
    <dbReference type="NCBI Taxonomy" id="1828826"/>
    <lineage>
        <taxon>Bacteria</taxon>
        <taxon>Bacillati</taxon>
        <taxon>Cyanobacteriota</taxon>
        <taxon>Cyanophyceae</taxon>
        <taxon>Oscillatoriophycideae</taxon>
        <taxon>Oscillatoriales</taxon>
        <taxon>Oscillatoriales incertae sedis</taxon>
        <taxon>Zarconia</taxon>
        <taxon>Zarconia navalis</taxon>
    </lineage>
</organism>
<dbReference type="InterPro" id="IPR001343">
    <property type="entry name" value="Hemolysn_Ca-bd"/>
</dbReference>
<accession>A0A928VXP6</accession>
<dbReference type="PRINTS" id="PR01488">
    <property type="entry name" value="RTXTOXINA"/>
</dbReference>
<feature type="region of interest" description="Disordered" evidence="8">
    <location>
        <begin position="95"/>
        <end position="130"/>
    </location>
</feature>
<dbReference type="NCBIfam" id="NF038131">
    <property type="entry name" value="choice_anch_K"/>
    <property type="match status" value="1"/>
</dbReference>
<dbReference type="AlphaFoldDB" id="A0A928VXP6"/>
<keyword evidence="4" id="KW-0800">Toxin</keyword>
<evidence type="ECO:0000256" key="8">
    <source>
        <dbReference type="SAM" id="MobiDB-lite"/>
    </source>
</evidence>
<dbReference type="GO" id="GO:0016020">
    <property type="term" value="C:membrane"/>
    <property type="evidence" value="ECO:0007669"/>
    <property type="project" value="UniProtKB-SubCell"/>
</dbReference>
<dbReference type="Proteomes" id="UP000621799">
    <property type="component" value="Unassembled WGS sequence"/>
</dbReference>
<dbReference type="GO" id="GO:0090729">
    <property type="term" value="F:toxin activity"/>
    <property type="evidence" value="ECO:0007669"/>
    <property type="project" value="UniProtKB-KW"/>
</dbReference>
<feature type="non-terminal residue" evidence="9">
    <location>
        <position position="1"/>
    </location>
</feature>
<dbReference type="PRINTS" id="PR00313">
    <property type="entry name" value="CABNDNGRPT"/>
</dbReference>
<keyword evidence="6" id="KW-0843">Virulence</keyword>
<dbReference type="InterPro" id="IPR003995">
    <property type="entry name" value="RTX_toxin_determinant-A"/>
</dbReference>
<dbReference type="SUPFAM" id="SSF51120">
    <property type="entry name" value="beta-Roll"/>
    <property type="match status" value="2"/>
</dbReference>
<dbReference type="EMBL" id="JADEXN010000315">
    <property type="protein sequence ID" value="MBE9042199.1"/>
    <property type="molecule type" value="Genomic_DNA"/>
</dbReference>
<dbReference type="Gene3D" id="2.150.10.10">
    <property type="entry name" value="Serralysin-like metalloprotease, C-terminal"/>
    <property type="match status" value="2"/>
</dbReference>
<dbReference type="Pfam" id="PF00353">
    <property type="entry name" value="HemolysinCabind"/>
    <property type="match status" value="3"/>
</dbReference>
<keyword evidence="7" id="KW-0472">Membrane</keyword>
<reference evidence="9" key="1">
    <citation type="submission" date="2020-10" db="EMBL/GenBank/DDBJ databases">
        <authorList>
            <person name="Castelo-Branco R."/>
            <person name="Eusebio N."/>
            <person name="Adriana R."/>
            <person name="Vieira A."/>
            <person name="Brugerolle De Fraissinette N."/>
            <person name="Rezende De Castro R."/>
            <person name="Schneider M.P."/>
            <person name="Vasconcelos V."/>
            <person name="Leao P.N."/>
        </authorList>
    </citation>
    <scope>NUCLEOTIDE SEQUENCE</scope>
    <source>
        <strain evidence="9">LEGE 11467</strain>
    </source>
</reference>
<dbReference type="PANTHER" id="PTHR38340">
    <property type="entry name" value="S-LAYER PROTEIN"/>
    <property type="match status" value="1"/>
</dbReference>
<gene>
    <name evidence="9" type="ORF">IQ235_15580</name>
</gene>
<feature type="compositionally biased region" description="Low complexity" evidence="8">
    <location>
        <begin position="95"/>
        <end position="108"/>
    </location>
</feature>
<dbReference type="InterPro" id="IPR047995">
    <property type="entry name" value="Choice_anch_K"/>
</dbReference>
<evidence type="ECO:0000313" key="9">
    <source>
        <dbReference type="EMBL" id="MBE9042199.1"/>
    </source>
</evidence>
<evidence type="ECO:0000256" key="4">
    <source>
        <dbReference type="ARBA" id="ARBA00022656"/>
    </source>
</evidence>
<name>A0A928VXP6_9CYAN</name>
<evidence type="ECO:0000256" key="6">
    <source>
        <dbReference type="ARBA" id="ARBA00023026"/>
    </source>
</evidence>
<evidence type="ECO:0000256" key="1">
    <source>
        <dbReference type="ARBA" id="ARBA00004370"/>
    </source>
</evidence>
<evidence type="ECO:0000256" key="3">
    <source>
        <dbReference type="ARBA" id="ARBA00022525"/>
    </source>
</evidence>
<keyword evidence="5" id="KW-0677">Repeat</keyword>
<evidence type="ECO:0000256" key="2">
    <source>
        <dbReference type="ARBA" id="ARBA00004613"/>
    </source>
</evidence>
<comment type="subcellular location">
    <subcellularLocation>
        <location evidence="1">Membrane</location>
    </subcellularLocation>
    <subcellularLocation>
        <location evidence="2">Secreted</location>
    </subcellularLocation>
</comment>
<dbReference type="RefSeq" id="WP_264322373.1">
    <property type="nucleotide sequence ID" value="NZ_JADEXN010000315.1"/>
</dbReference>
<comment type="caution">
    <text evidence="9">The sequence shown here is derived from an EMBL/GenBank/DDBJ whole genome shotgun (WGS) entry which is preliminary data.</text>
</comment>
<evidence type="ECO:0000256" key="7">
    <source>
        <dbReference type="ARBA" id="ARBA00023136"/>
    </source>
</evidence>
<dbReference type="PANTHER" id="PTHR38340:SF1">
    <property type="entry name" value="S-LAYER PROTEIN"/>
    <property type="match status" value="1"/>
</dbReference>
<protein>
    <submittedName>
        <fullName evidence="9">Choice-of-anchor K domain-containing protein</fullName>
    </submittedName>
</protein>
<evidence type="ECO:0000313" key="10">
    <source>
        <dbReference type="Proteomes" id="UP000621799"/>
    </source>
</evidence>
<proteinExistence type="predicted"/>
<dbReference type="InterPro" id="IPR011049">
    <property type="entry name" value="Serralysin-like_metalloprot_C"/>
</dbReference>